<reference evidence="1 2" key="1">
    <citation type="submission" date="2024-07" db="EMBL/GenBank/DDBJ databases">
        <title>Section-level genome sequencing and comparative genomics of Aspergillus sections Usti and Cavernicolus.</title>
        <authorList>
            <consortium name="Lawrence Berkeley National Laboratory"/>
            <person name="Nybo J.L."/>
            <person name="Vesth T.C."/>
            <person name="Theobald S."/>
            <person name="Frisvad J.C."/>
            <person name="Larsen T.O."/>
            <person name="Kjaerboelling I."/>
            <person name="Rothschild-Mancinelli K."/>
            <person name="Lyhne E.K."/>
            <person name="Kogle M.E."/>
            <person name="Barry K."/>
            <person name="Clum A."/>
            <person name="Na H."/>
            <person name="Ledsgaard L."/>
            <person name="Lin J."/>
            <person name="Lipzen A."/>
            <person name="Kuo A."/>
            <person name="Riley R."/>
            <person name="Mondo S."/>
            <person name="Labutti K."/>
            <person name="Haridas S."/>
            <person name="Pangalinan J."/>
            <person name="Salamov A.A."/>
            <person name="Simmons B.A."/>
            <person name="Magnuson J.K."/>
            <person name="Chen J."/>
            <person name="Drula E."/>
            <person name="Henrissat B."/>
            <person name="Wiebenga A."/>
            <person name="Lubbers R.J."/>
            <person name="Gomes A.C."/>
            <person name="Makela M.R."/>
            <person name="Stajich J."/>
            <person name="Grigoriev I.V."/>
            <person name="Mortensen U.H."/>
            <person name="De Vries R.P."/>
            <person name="Baker S.E."/>
            <person name="Andersen M.R."/>
        </authorList>
    </citation>
    <scope>NUCLEOTIDE SEQUENCE [LARGE SCALE GENOMIC DNA]</scope>
    <source>
        <strain evidence="1 2">CBS 588.65</strain>
    </source>
</reference>
<accession>A0ABR4HVJ5</accession>
<evidence type="ECO:0000313" key="1">
    <source>
        <dbReference type="EMBL" id="KAL2819420.1"/>
    </source>
</evidence>
<dbReference type="EMBL" id="JBFXLT010000010">
    <property type="protein sequence ID" value="KAL2819420.1"/>
    <property type="molecule type" value="Genomic_DNA"/>
</dbReference>
<dbReference type="Proteomes" id="UP001610334">
    <property type="component" value="Unassembled WGS sequence"/>
</dbReference>
<keyword evidence="2" id="KW-1185">Reference proteome</keyword>
<proteinExistence type="predicted"/>
<gene>
    <name evidence="1" type="ORF">BJX63DRAFT_381952</name>
</gene>
<evidence type="ECO:0000313" key="2">
    <source>
        <dbReference type="Proteomes" id="UP001610334"/>
    </source>
</evidence>
<protein>
    <submittedName>
        <fullName evidence="1">Uncharacterized protein</fullName>
    </submittedName>
</protein>
<name>A0ABR4HVJ5_9EURO</name>
<comment type="caution">
    <text evidence="1">The sequence shown here is derived from an EMBL/GenBank/DDBJ whole genome shotgun (WGS) entry which is preliminary data.</text>
</comment>
<sequence>MSSQAIPSWLVPDIYSFSRLGNSIPPTWHVVFLCSLDDVERAAMMARLCSVDLQWQDRPQVELRRLVEVPWLADWVPPTSIIFKTIRKDPLIFIDAQSRIDHTAIIVWRASKESSLEAARVPISRANILLGVAANGELPSNYPRIRPEPTEELASPATTQPRRGVLPSHLSELRLKPSIVTLISLVHLPATVQEGLQSMIGHPIILHNWPEHQEPCSRAQLFRMFQVLKICHPGNDQAFALFVDEDDEGYHIVRATGSNMPNVSDADASRLELSILPFKQVKDFWHAAWNPESRKPPARMPRGPYRYNPAMWELHAFGGEPIVDPDNIAASLGSDVIFILEAMTPTELRAIRTALFMATDVTYMWVDVADRLASPDMPGLLAYFESSGEFAKHPPPRHFLAVDRRTLSDAMEPVDEREDWEAIILASYEACDVWFGDEMHRSFGHLSTGYGYDRRDLEEAEMAGRGLRDIWGRNLRGRLVRRG</sequence>
<organism evidence="1 2">
    <name type="scientific">Aspergillus granulosus</name>
    <dbReference type="NCBI Taxonomy" id="176169"/>
    <lineage>
        <taxon>Eukaryota</taxon>
        <taxon>Fungi</taxon>
        <taxon>Dikarya</taxon>
        <taxon>Ascomycota</taxon>
        <taxon>Pezizomycotina</taxon>
        <taxon>Eurotiomycetes</taxon>
        <taxon>Eurotiomycetidae</taxon>
        <taxon>Eurotiales</taxon>
        <taxon>Aspergillaceae</taxon>
        <taxon>Aspergillus</taxon>
        <taxon>Aspergillus subgen. Nidulantes</taxon>
    </lineage>
</organism>